<sequence>MFHRSSSSTSPRRRKLAVAVLALIVAAGAVAFAVSRPWETTAPQRSMCWETLSRQDADSLLKSPTPDYATYDGNGPLDLTRTQKCLVSTTPKTPRDDLLDPLAFVVEYGGAEKIWPYGVRSFSEGPQLYRDHFPLGNSLNGWTGNKNAAVWLPDACTRNAASGGNPVKVSIDLRDGQEKEWGPEETRRRVTAALMKTATGLAEKLGCSTPAFQAASSPPSLPTPQDVNPEGVCGLTGFAPLTRTHAQYVHNTVSGSDYRMWSCVLTTPEEDSRGQESAGFAAFTITQNQQLIAEYERQRSRSTKEAPPSTTLLNCDATKTLAHLAYPDGGKAPADLDRARANLVPERDLFDQFTLAVSKSLRCDRTAA</sequence>
<organism evidence="1 2">
    <name type="scientific">Streptomyces hesseae</name>
    <dbReference type="NCBI Taxonomy" id="3075519"/>
    <lineage>
        <taxon>Bacteria</taxon>
        <taxon>Bacillati</taxon>
        <taxon>Actinomycetota</taxon>
        <taxon>Actinomycetes</taxon>
        <taxon>Kitasatosporales</taxon>
        <taxon>Streptomycetaceae</taxon>
        <taxon>Streptomyces</taxon>
    </lineage>
</organism>
<gene>
    <name evidence="1" type="ORF">RM609_26575</name>
</gene>
<proteinExistence type="predicted"/>
<dbReference type="RefSeq" id="WP_311614101.1">
    <property type="nucleotide sequence ID" value="NZ_JAVRFI010000021.1"/>
</dbReference>
<name>A0ABU2SX74_9ACTN</name>
<comment type="caution">
    <text evidence="1">The sequence shown here is derived from an EMBL/GenBank/DDBJ whole genome shotgun (WGS) entry which is preliminary data.</text>
</comment>
<keyword evidence="2" id="KW-1185">Reference proteome</keyword>
<accession>A0ABU2SX74</accession>
<protein>
    <recommendedName>
        <fullName evidence="3">DUF3558 domain-containing protein</fullName>
    </recommendedName>
</protein>
<evidence type="ECO:0000313" key="1">
    <source>
        <dbReference type="EMBL" id="MDT0452630.1"/>
    </source>
</evidence>
<reference evidence="1" key="1">
    <citation type="submission" date="2024-05" db="EMBL/GenBank/DDBJ databases">
        <title>30 novel species of actinomycetes from the DSMZ collection.</title>
        <authorList>
            <person name="Nouioui I."/>
        </authorList>
    </citation>
    <scope>NUCLEOTIDE SEQUENCE</scope>
    <source>
        <strain evidence="1">DSM 40473</strain>
    </source>
</reference>
<evidence type="ECO:0000313" key="2">
    <source>
        <dbReference type="Proteomes" id="UP001180531"/>
    </source>
</evidence>
<dbReference type="Proteomes" id="UP001180531">
    <property type="component" value="Unassembled WGS sequence"/>
</dbReference>
<evidence type="ECO:0008006" key="3">
    <source>
        <dbReference type="Google" id="ProtNLM"/>
    </source>
</evidence>
<dbReference type="EMBL" id="JAVRFI010000021">
    <property type="protein sequence ID" value="MDT0452630.1"/>
    <property type="molecule type" value="Genomic_DNA"/>
</dbReference>